<reference evidence="6 7" key="1">
    <citation type="submission" date="2016-03" db="EMBL/GenBank/DDBJ databases">
        <title>Complete genome sequence of Thermococcus celer.</title>
        <authorList>
            <person name="Oger P.M."/>
        </authorList>
    </citation>
    <scope>NUCLEOTIDE SEQUENCE [LARGE SCALE GENOMIC DNA]</scope>
    <source>
        <strain evidence="6 7">Vu 13</strain>
    </source>
</reference>
<name>A0A218P0K0_THECE</name>
<evidence type="ECO:0000259" key="5">
    <source>
        <dbReference type="PROSITE" id="PS51918"/>
    </source>
</evidence>
<dbReference type="CDD" id="cd01335">
    <property type="entry name" value="Radical_SAM"/>
    <property type="match status" value="1"/>
</dbReference>
<dbReference type="InterPro" id="IPR007197">
    <property type="entry name" value="rSAM"/>
</dbReference>
<dbReference type="GO" id="GO:0046872">
    <property type="term" value="F:metal ion binding"/>
    <property type="evidence" value="ECO:0007669"/>
    <property type="project" value="UniProtKB-KW"/>
</dbReference>
<dbReference type="EMBL" id="CP014854">
    <property type="protein sequence ID" value="ASI98446.1"/>
    <property type="molecule type" value="Genomic_DNA"/>
</dbReference>
<dbReference type="Pfam" id="PF04055">
    <property type="entry name" value="Radical_SAM"/>
    <property type="match status" value="1"/>
</dbReference>
<dbReference type="InterPro" id="IPR058240">
    <property type="entry name" value="rSAM_sf"/>
</dbReference>
<evidence type="ECO:0000313" key="7">
    <source>
        <dbReference type="Proteomes" id="UP000197156"/>
    </source>
</evidence>
<dbReference type="GO" id="GO:0003824">
    <property type="term" value="F:catalytic activity"/>
    <property type="evidence" value="ECO:0007669"/>
    <property type="project" value="InterPro"/>
</dbReference>
<evidence type="ECO:0000256" key="3">
    <source>
        <dbReference type="ARBA" id="ARBA00023004"/>
    </source>
</evidence>
<dbReference type="SMART" id="SM00729">
    <property type="entry name" value="Elp3"/>
    <property type="match status" value="1"/>
</dbReference>
<dbReference type="AlphaFoldDB" id="A0A218P0K0"/>
<dbReference type="OrthoDB" id="30736at2157"/>
<dbReference type="Proteomes" id="UP000197156">
    <property type="component" value="Chromosome"/>
</dbReference>
<keyword evidence="3" id="KW-0408">Iron</keyword>
<protein>
    <recommendedName>
        <fullName evidence="5">Radical SAM core domain-containing protein</fullName>
    </recommendedName>
</protein>
<accession>A0A218P0K0</accession>
<dbReference type="SUPFAM" id="SSF102114">
    <property type="entry name" value="Radical SAM enzymes"/>
    <property type="match status" value="1"/>
</dbReference>
<evidence type="ECO:0000313" key="6">
    <source>
        <dbReference type="EMBL" id="ASI98446.1"/>
    </source>
</evidence>
<dbReference type="InterPro" id="IPR013785">
    <property type="entry name" value="Aldolase_TIM"/>
</dbReference>
<dbReference type="InterPro" id="IPR050377">
    <property type="entry name" value="Radical_SAM_PqqE_MftC-like"/>
</dbReference>
<organism evidence="6 7">
    <name type="scientific">Thermococcus celer Vu 13 = JCM 8558</name>
    <dbReference type="NCBI Taxonomy" id="1293037"/>
    <lineage>
        <taxon>Archaea</taxon>
        <taxon>Methanobacteriati</taxon>
        <taxon>Methanobacteriota</taxon>
        <taxon>Thermococci</taxon>
        <taxon>Thermococcales</taxon>
        <taxon>Thermococcaceae</taxon>
        <taxon>Thermococcus</taxon>
    </lineage>
</organism>
<evidence type="ECO:0000256" key="1">
    <source>
        <dbReference type="ARBA" id="ARBA00022691"/>
    </source>
</evidence>
<dbReference type="PANTHER" id="PTHR11228:SF7">
    <property type="entry name" value="PQQA PEPTIDE CYCLASE"/>
    <property type="match status" value="1"/>
</dbReference>
<evidence type="ECO:0000256" key="2">
    <source>
        <dbReference type="ARBA" id="ARBA00022723"/>
    </source>
</evidence>
<evidence type="ECO:0000256" key="4">
    <source>
        <dbReference type="ARBA" id="ARBA00023014"/>
    </source>
</evidence>
<gene>
    <name evidence="6" type="ORF">A3L02_02125</name>
</gene>
<dbReference type="SFLD" id="SFLDS00029">
    <property type="entry name" value="Radical_SAM"/>
    <property type="match status" value="1"/>
</dbReference>
<dbReference type="InterPro" id="IPR023885">
    <property type="entry name" value="4Fe4S-binding_SPASM_dom"/>
</dbReference>
<dbReference type="RefSeq" id="WP_088862405.1">
    <property type="nucleotide sequence ID" value="NZ_CP014854.1"/>
</dbReference>
<dbReference type="KEGG" id="tce:A3L02_02125"/>
<dbReference type="Pfam" id="PF13186">
    <property type="entry name" value="SPASM"/>
    <property type="match status" value="1"/>
</dbReference>
<sequence length="422" mass="48326">MSEKIFLPNPKALWEIKNNRAIIHMADKELGLDEEGTKIFSRIVQRKPIKITTLEQEEFIDDLIRNDVILPYNPENPSFFPPGAIAVEITHKCNLQCEHCYVGIRENPSVLSLEAFKKIVREMEEMSCYALAIGGGEPTLHPDFEKILRAIYNSKVRAHIVTNGTTNIADYLEKYADKKRNSFEVTVSIDGPKDIHEKIRKNAVFDRIIENIQKLAELGWKPHIQTTVSLKNYYSIPRLLDQIKNLPIQSWAVKMEYPVGNAKVHANMFPSPHEFVEIRDQIHKWWERSGIKTIKFVDDLGYFPPVLKKPAKRRMYYLCSAGVTQVTLDADGNITPCTLIQIADGTSKYIAGNIYVDSLKEVWNTSELLWKFRLLWPENEICSRCGLVCAKCPATVLAIAKNLFKPDPRCSMFQRRCGDVNS</sequence>
<feature type="domain" description="Radical SAM core" evidence="5">
    <location>
        <begin position="79"/>
        <end position="295"/>
    </location>
</feature>
<keyword evidence="2" id="KW-0479">Metal-binding</keyword>
<dbReference type="SFLD" id="SFLDG01386">
    <property type="entry name" value="main_SPASM_domain-containing"/>
    <property type="match status" value="1"/>
</dbReference>
<dbReference type="PROSITE" id="PS51918">
    <property type="entry name" value="RADICAL_SAM"/>
    <property type="match status" value="1"/>
</dbReference>
<keyword evidence="7" id="KW-1185">Reference proteome</keyword>
<dbReference type="GeneID" id="33323511"/>
<dbReference type="NCBIfam" id="TIGR04085">
    <property type="entry name" value="rSAM_more_4Fe4S"/>
    <property type="match status" value="1"/>
</dbReference>
<dbReference type="GO" id="GO:0051536">
    <property type="term" value="F:iron-sulfur cluster binding"/>
    <property type="evidence" value="ECO:0007669"/>
    <property type="project" value="UniProtKB-KW"/>
</dbReference>
<dbReference type="PANTHER" id="PTHR11228">
    <property type="entry name" value="RADICAL SAM DOMAIN PROTEIN"/>
    <property type="match status" value="1"/>
</dbReference>
<keyword evidence="1" id="KW-0949">S-adenosyl-L-methionine</keyword>
<dbReference type="Gene3D" id="3.20.20.70">
    <property type="entry name" value="Aldolase class I"/>
    <property type="match status" value="1"/>
</dbReference>
<dbReference type="SFLD" id="SFLDG01067">
    <property type="entry name" value="SPASM/twitch_domain_containing"/>
    <property type="match status" value="1"/>
</dbReference>
<proteinExistence type="predicted"/>
<dbReference type="InterPro" id="IPR006638">
    <property type="entry name" value="Elp3/MiaA/NifB-like_rSAM"/>
</dbReference>
<keyword evidence="4" id="KW-0411">Iron-sulfur</keyword>